<dbReference type="FunFam" id="3.40.50.20:FF:000027">
    <property type="entry name" value="D-alanine-D-alanine ligase family"/>
    <property type="match status" value="1"/>
</dbReference>
<dbReference type="Pfam" id="PF01820">
    <property type="entry name" value="Dala_Dala_lig_N"/>
    <property type="match status" value="2"/>
</dbReference>
<dbReference type="Gene3D" id="3.30.470.20">
    <property type="entry name" value="ATP-grasp fold, B domain"/>
    <property type="match status" value="2"/>
</dbReference>
<organism evidence="10 11">
    <name type="scientific">Daucus carota subsp. sativus</name>
    <name type="common">Carrot</name>
    <dbReference type="NCBI Taxonomy" id="79200"/>
    <lineage>
        <taxon>Eukaryota</taxon>
        <taxon>Viridiplantae</taxon>
        <taxon>Streptophyta</taxon>
        <taxon>Embryophyta</taxon>
        <taxon>Tracheophyta</taxon>
        <taxon>Spermatophyta</taxon>
        <taxon>Magnoliopsida</taxon>
        <taxon>eudicotyledons</taxon>
        <taxon>Gunneridae</taxon>
        <taxon>Pentapetalae</taxon>
        <taxon>asterids</taxon>
        <taxon>campanulids</taxon>
        <taxon>Apiales</taxon>
        <taxon>Apiaceae</taxon>
        <taxon>Apioideae</taxon>
        <taxon>Scandiceae</taxon>
        <taxon>Daucinae</taxon>
        <taxon>Daucus</taxon>
        <taxon>Daucus sect. Daucus</taxon>
    </lineage>
</organism>
<keyword evidence="11" id="KW-1185">Reference proteome</keyword>
<dbReference type="PROSITE" id="PS50975">
    <property type="entry name" value="ATP_GRASP"/>
    <property type="match status" value="2"/>
</dbReference>
<keyword evidence="5" id="KW-0133">Cell shape</keyword>
<sequence length="951" mass="104609">MASSLHLHHHLSSAALRRRLSPETSLSSRHSLSPLQFTIPSARTALTRRHRLTRASIHVVDDRIVEKEDQHAINGKRVLRVGVICGGPSAERGISLNSARSVIDHIQGDDLHVSCYYIDSNLNSFAISTAQVYSNTPTDFDFKLESLAQAFQSLTDFAEHLAASVDIVFPVIHGRFGEDGGIQEILEKSNVPFVGTQSNDCRKAFDKYDASLELNREGFITVPNFVLQGSDFDASGLSKWFSRNELDIDTGKVVVKPTRAGSSIGVTVAYGVSDSLKKAREIVSEGIDDKVIVEIFLEGGSEFTAIVLDVGSGSDCEPIVLLPTEVELQTHGDVDKSEKDAIFNYRRKYLPTQQVAYHTPPRFPIDVIHHIREGASILFKRLGLRDFARIDGWFLPSSTLGSSILDDKFGKSKFGTIIFTDINLISGMEQTSFLFQQASKVGFSHSNILRTIIQRACLRYPHLARFSSGLIPSGKSRLMSSQQTEKSPPHEPLQKAFVIFGGSTSERQVSLMSGTNVWLNLRASADLEVTPCMLAPAYNANLDSPNIDLSSMTVWSLPYSLVLRHTTEEVLDACIEAIEPDRAAVTSLLRKQVTDDLMEGLQKHSWFSGFDLSDEIPRNYSLEEWIRLAKEVGATVFIAVHGGIGEDGTLQSLLEAQGVPYTGPGVKASKTCMDKVATSLSLENLSDSGVLTINKDVRRKDDLISMPVFSIWNELTSKLQCKTLCVKPARDGCSTGVARLCSSDDLAVYVKALEDCLLRIPPNSFSKAHGMIEMPNPPPDLLIFEPFIETDEIIISSRSTNVSKHGLLWEGHSRWIEVTVGVIGSRGSMRSLTPSITVKESGDILSLEEKFQGGTGINLTPPPLSIMSNEALLKCKERIELIANTLELEGFSRIDAFVNADSGEVLIIEVNTVPGMTPSTVLIHQALAEEPPMYPHSFFRSLFDLASERIM</sequence>
<protein>
    <recommendedName>
        <fullName evidence="9">ATP-grasp domain-containing protein</fullName>
    </recommendedName>
</protein>
<reference evidence="10" key="1">
    <citation type="journal article" date="2016" name="Nat. Genet.">
        <title>A high-quality carrot genome assembly provides new insights into carotenoid accumulation and asterid genome evolution.</title>
        <authorList>
            <person name="Iorizzo M."/>
            <person name="Ellison S."/>
            <person name="Senalik D."/>
            <person name="Zeng P."/>
            <person name="Satapoomin P."/>
            <person name="Huang J."/>
            <person name="Bowman M."/>
            <person name="Iovene M."/>
            <person name="Sanseverino W."/>
            <person name="Cavagnaro P."/>
            <person name="Yildiz M."/>
            <person name="Macko-Podgorni A."/>
            <person name="Moranska E."/>
            <person name="Grzebelus E."/>
            <person name="Grzebelus D."/>
            <person name="Ashrafi H."/>
            <person name="Zheng Z."/>
            <person name="Cheng S."/>
            <person name="Spooner D."/>
            <person name="Van Deynze A."/>
            <person name="Simon P."/>
        </authorList>
    </citation>
    <scope>NUCLEOTIDE SEQUENCE</scope>
    <source>
        <tissue evidence="10">Leaf</tissue>
    </source>
</reference>
<feature type="domain" description="ATP-grasp" evidence="9">
    <location>
        <begin position="212"/>
        <end position="454"/>
    </location>
</feature>
<dbReference type="GO" id="GO:0005524">
    <property type="term" value="F:ATP binding"/>
    <property type="evidence" value="ECO:0007669"/>
    <property type="project" value="UniProtKB-UniRule"/>
</dbReference>
<evidence type="ECO:0000256" key="3">
    <source>
        <dbReference type="ARBA" id="ARBA00022741"/>
    </source>
</evidence>
<evidence type="ECO:0000256" key="4">
    <source>
        <dbReference type="ARBA" id="ARBA00022840"/>
    </source>
</evidence>
<name>A0AAF0XN73_DAUCS</name>
<dbReference type="KEGG" id="dcr:108199956"/>
<comment type="similarity">
    <text evidence="1">Belongs to the D-alanine--D-alanine ligase family.</text>
</comment>
<dbReference type="EMBL" id="CP093350">
    <property type="protein sequence ID" value="WOH10915.1"/>
    <property type="molecule type" value="Genomic_DNA"/>
</dbReference>
<evidence type="ECO:0000256" key="8">
    <source>
        <dbReference type="PROSITE-ProRule" id="PRU00409"/>
    </source>
</evidence>
<gene>
    <name evidence="10" type="ORF">DCAR_0830392</name>
</gene>
<dbReference type="GO" id="GO:0009507">
    <property type="term" value="C:chloroplast"/>
    <property type="evidence" value="ECO:0007669"/>
    <property type="project" value="TreeGrafter"/>
</dbReference>
<accession>A0AAF0XN73</accession>
<evidence type="ECO:0000256" key="5">
    <source>
        <dbReference type="ARBA" id="ARBA00022960"/>
    </source>
</evidence>
<dbReference type="PANTHER" id="PTHR23132:SF0">
    <property type="entry name" value="D-ALANINE-D-ALANINE LIGASE FAMILY"/>
    <property type="match status" value="1"/>
</dbReference>
<keyword evidence="4 8" id="KW-0067">ATP-binding</keyword>
<dbReference type="InterPro" id="IPR000291">
    <property type="entry name" value="D-Ala_lig_Van_CS"/>
</dbReference>
<dbReference type="GO" id="GO:0071555">
    <property type="term" value="P:cell wall organization"/>
    <property type="evidence" value="ECO:0007669"/>
    <property type="project" value="UniProtKB-KW"/>
</dbReference>
<dbReference type="InterPro" id="IPR016185">
    <property type="entry name" value="PreATP-grasp_dom_sf"/>
</dbReference>
<dbReference type="FunFam" id="3.40.50.20:FF:000028">
    <property type="entry name" value="D-alanine-D-alanine ligase family"/>
    <property type="match status" value="1"/>
</dbReference>
<evidence type="ECO:0000256" key="1">
    <source>
        <dbReference type="ARBA" id="ARBA00010871"/>
    </source>
</evidence>
<reference evidence="10" key="2">
    <citation type="submission" date="2022-03" db="EMBL/GenBank/DDBJ databases">
        <title>Draft title - Genomic analysis of global carrot germplasm unveils the trajectory of domestication and the origin of high carotenoid orange carrot.</title>
        <authorList>
            <person name="Iorizzo M."/>
            <person name="Ellison S."/>
            <person name="Senalik D."/>
            <person name="Macko-Podgorni A."/>
            <person name="Grzebelus D."/>
            <person name="Bostan H."/>
            <person name="Rolling W."/>
            <person name="Curaba J."/>
            <person name="Simon P."/>
        </authorList>
    </citation>
    <scope>NUCLEOTIDE SEQUENCE</scope>
    <source>
        <tissue evidence="10">Leaf</tissue>
    </source>
</reference>
<dbReference type="FunFam" id="3.30.470.20:FF:000061">
    <property type="entry name" value="D-alanine-D-alanine ligase family"/>
    <property type="match status" value="1"/>
</dbReference>
<dbReference type="GO" id="GO:0008360">
    <property type="term" value="P:regulation of cell shape"/>
    <property type="evidence" value="ECO:0007669"/>
    <property type="project" value="UniProtKB-KW"/>
</dbReference>
<keyword evidence="7" id="KW-0961">Cell wall biogenesis/degradation</keyword>
<dbReference type="InterPro" id="IPR011127">
    <property type="entry name" value="Dala_Dala_lig_N"/>
</dbReference>
<evidence type="ECO:0000259" key="9">
    <source>
        <dbReference type="PROSITE" id="PS50975"/>
    </source>
</evidence>
<dbReference type="AlphaFoldDB" id="A0AAF0XN73"/>
<keyword evidence="6" id="KW-0573">Peptidoglycan synthesis</keyword>
<evidence type="ECO:0000256" key="6">
    <source>
        <dbReference type="ARBA" id="ARBA00022984"/>
    </source>
</evidence>
<evidence type="ECO:0000256" key="7">
    <source>
        <dbReference type="ARBA" id="ARBA00023316"/>
    </source>
</evidence>
<dbReference type="InterPro" id="IPR011095">
    <property type="entry name" value="Dala_Dala_lig_C"/>
</dbReference>
<proteinExistence type="inferred from homology"/>
<dbReference type="Pfam" id="PF07478">
    <property type="entry name" value="Dala_Dala_lig_C"/>
    <property type="match status" value="2"/>
</dbReference>
<dbReference type="SUPFAM" id="SSF56059">
    <property type="entry name" value="Glutathione synthetase ATP-binding domain-like"/>
    <property type="match status" value="2"/>
</dbReference>
<dbReference type="FunFam" id="3.30.470.20:FF:000048">
    <property type="entry name" value="D-alanine--D-alanine ligase family"/>
    <property type="match status" value="1"/>
</dbReference>
<dbReference type="GO" id="GO:0046872">
    <property type="term" value="F:metal ion binding"/>
    <property type="evidence" value="ECO:0007669"/>
    <property type="project" value="InterPro"/>
</dbReference>
<dbReference type="InterPro" id="IPR013815">
    <property type="entry name" value="ATP_grasp_subdomain_1"/>
</dbReference>
<evidence type="ECO:0000313" key="10">
    <source>
        <dbReference type="EMBL" id="WOH10915.1"/>
    </source>
</evidence>
<dbReference type="PANTHER" id="PTHR23132">
    <property type="entry name" value="D-ALANINE--D-ALANINE LIGASE"/>
    <property type="match status" value="1"/>
</dbReference>
<dbReference type="GO" id="GO:0008716">
    <property type="term" value="F:D-alanine-D-alanine ligase activity"/>
    <property type="evidence" value="ECO:0007669"/>
    <property type="project" value="InterPro"/>
</dbReference>
<dbReference type="SUPFAM" id="SSF52440">
    <property type="entry name" value="PreATP-grasp domain"/>
    <property type="match status" value="2"/>
</dbReference>
<dbReference type="Gene3D" id="3.30.1490.20">
    <property type="entry name" value="ATP-grasp fold, A domain"/>
    <property type="match status" value="1"/>
</dbReference>
<dbReference type="InterPro" id="IPR011761">
    <property type="entry name" value="ATP-grasp"/>
</dbReference>
<dbReference type="Gene3D" id="3.40.50.20">
    <property type="match status" value="2"/>
</dbReference>
<dbReference type="PROSITE" id="PS00843">
    <property type="entry name" value="DALA_DALA_LIGASE_1"/>
    <property type="match status" value="1"/>
</dbReference>
<evidence type="ECO:0000313" key="11">
    <source>
        <dbReference type="Proteomes" id="UP000077755"/>
    </source>
</evidence>
<keyword evidence="3 8" id="KW-0547">Nucleotide-binding</keyword>
<evidence type="ECO:0000256" key="2">
    <source>
        <dbReference type="ARBA" id="ARBA00022598"/>
    </source>
</evidence>
<feature type="domain" description="ATP-grasp" evidence="9">
    <location>
        <begin position="882"/>
        <end position="947"/>
    </location>
</feature>
<keyword evidence="2" id="KW-0436">Ligase</keyword>
<dbReference type="PROSITE" id="PS00844">
    <property type="entry name" value="DALA_DALA_LIGASE_2"/>
    <property type="match status" value="1"/>
</dbReference>
<dbReference type="Proteomes" id="UP000077755">
    <property type="component" value="Chromosome 8"/>
</dbReference>